<dbReference type="EMBL" id="CP006272">
    <property type="protein sequence ID" value="AGZ41815.1"/>
    <property type="molecule type" value="Genomic_DNA"/>
</dbReference>
<dbReference type="KEGG" id="afs:AFR_17685"/>
<proteinExistence type="predicted"/>
<dbReference type="InterPro" id="IPR037523">
    <property type="entry name" value="VOC_core"/>
</dbReference>
<keyword evidence="2" id="KW-0560">Oxidoreductase</keyword>
<evidence type="ECO:0000313" key="2">
    <source>
        <dbReference type="EMBL" id="AGZ41815.1"/>
    </source>
</evidence>
<reference evidence="2 3" key="1">
    <citation type="journal article" date="2014" name="J. Biotechnol.">
        <title>Complete genome sequence of the actinobacterium Actinoplanes friuliensis HAG 010964, producer of the lipopeptide antibiotic friulimycin.</title>
        <authorList>
            <person name="Ruckert C."/>
            <person name="Szczepanowski R."/>
            <person name="Albersmeier A."/>
            <person name="Goesmann A."/>
            <person name="Fischer N."/>
            <person name="Steinkamper A."/>
            <person name="Puhler A."/>
            <person name="Biener R."/>
            <person name="Schwartz D."/>
            <person name="Kalinowski J."/>
        </authorList>
    </citation>
    <scope>NUCLEOTIDE SEQUENCE [LARGE SCALE GENOMIC DNA]</scope>
    <source>
        <strain evidence="2 3">DSM 7358</strain>
    </source>
</reference>
<dbReference type="CDD" id="cd06587">
    <property type="entry name" value="VOC"/>
    <property type="match status" value="1"/>
</dbReference>
<name>U5W1G2_9ACTN</name>
<gene>
    <name evidence="2" type="ORF">AFR_17685</name>
</gene>
<dbReference type="AlphaFoldDB" id="U5W1G2"/>
<keyword evidence="3" id="KW-1185">Reference proteome</keyword>
<evidence type="ECO:0000259" key="1">
    <source>
        <dbReference type="PROSITE" id="PS51819"/>
    </source>
</evidence>
<protein>
    <submittedName>
        <fullName evidence="2">Glyoxalase/bleomycin resistance protein/dioxygenase</fullName>
    </submittedName>
</protein>
<feature type="domain" description="VOC" evidence="1">
    <location>
        <begin position="4"/>
        <end position="128"/>
    </location>
</feature>
<dbReference type="PROSITE" id="PS51819">
    <property type="entry name" value="VOC"/>
    <property type="match status" value="1"/>
</dbReference>
<accession>U5W1G2</accession>
<evidence type="ECO:0000313" key="3">
    <source>
        <dbReference type="Proteomes" id="UP000017746"/>
    </source>
</evidence>
<keyword evidence="2" id="KW-0223">Dioxygenase</keyword>
<organism evidence="2 3">
    <name type="scientific">Actinoplanes friuliensis DSM 7358</name>
    <dbReference type="NCBI Taxonomy" id="1246995"/>
    <lineage>
        <taxon>Bacteria</taxon>
        <taxon>Bacillati</taxon>
        <taxon>Actinomycetota</taxon>
        <taxon>Actinomycetes</taxon>
        <taxon>Micromonosporales</taxon>
        <taxon>Micromonosporaceae</taxon>
        <taxon>Actinoplanes</taxon>
    </lineage>
</organism>
<dbReference type="GO" id="GO:0051213">
    <property type="term" value="F:dioxygenase activity"/>
    <property type="evidence" value="ECO:0007669"/>
    <property type="project" value="UniProtKB-KW"/>
</dbReference>
<dbReference type="RefSeq" id="WP_023362103.1">
    <property type="nucleotide sequence ID" value="NC_022657.1"/>
</dbReference>
<dbReference type="Pfam" id="PF00903">
    <property type="entry name" value="Glyoxalase"/>
    <property type="match status" value="1"/>
</dbReference>
<dbReference type="Gene3D" id="3.10.180.10">
    <property type="entry name" value="2,3-Dihydroxybiphenyl 1,2-Dioxygenase, domain 1"/>
    <property type="match status" value="1"/>
</dbReference>
<dbReference type="STRING" id="1246995.AFR_17685"/>
<dbReference type="SUPFAM" id="SSF54593">
    <property type="entry name" value="Glyoxalase/Bleomycin resistance protein/Dihydroxybiphenyl dioxygenase"/>
    <property type="match status" value="1"/>
</dbReference>
<dbReference type="eggNOG" id="COG0346">
    <property type="taxonomic scope" value="Bacteria"/>
</dbReference>
<dbReference type="InterPro" id="IPR004360">
    <property type="entry name" value="Glyas_Fos-R_dOase_dom"/>
</dbReference>
<dbReference type="OrthoDB" id="4548523at2"/>
<dbReference type="Proteomes" id="UP000017746">
    <property type="component" value="Chromosome"/>
</dbReference>
<dbReference type="HOGENOM" id="CLU_141550_0_0_11"/>
<dbReference type="InterPro" id="IPR029068">
    <property type="entry name" value="Glyas_Bleomycin-R_OHBP_Dase"/>
</dbReference>
<sequence length="149" mass="16096">MFRGFATISFYADDLAAARDWYAELLGQEAYYAFPPAPAAPAYVEFRVGDDEDELGFIDRRYAPPGAANAPGGAVMFWHVDDLQGTFDRLLKLGATEYQPITAHGDGEGFTTASVVDPFGNVLGIMHNPHYVELLASRVSSPSAASKTS</sequence>